<evidence type="ECO:0000256" key="1">
    <source>
        <dbReference type="ARBA" id="ARBA00022729"/>
    </source>
</evidence>
<organism evidence="5 6">
    <name type="scientific">Marasmius crinis-equi</name>
    <dbReference type="NCBI Taxonomy" id="585013"/>
    <lineage>
        <taxon>Eukaryota</taxon>
        <taxon>Fungi</taxon>
        <taxon>Dikarya</taxon>
        <taxon>Basidiomycota</taxon>
        <taxon>Agaricomycotina</taxon>
        <taxon>Agaricomycetes</taxon>
        <taxon>Agaricomycetidae</taxon>
        <taxon>Agaricales</taxon>
        <taxon>Marasmiineae</taxon>
        <taxon>Marasmiaceae</taxon>
        <taxon>Marasmius</taxon>
    </lineage>
</organism>
<dbReference type="EMBL" id="JBAHYK010002373">
    <property type="protein sequence ID" value="KAL0565202.1"/>
    <property type="molecule type" value="Genomic_DNA"/>
</dbReference>
<evidence type="ECO:0000256" key="3">
    <source>
        <dbReference type="SAM" id="SignalP"/>
    </source>
</evidence>
<evidence type="ECO:0000256" key="2">
    <source>
        <dbReference type="SAM" id="MobiDB-lite"/>
    </source>
</evidence>
<dbReference type="PANTHER" id="PTHR35185:SF1">
    <property type="entry name" value="UPF0619 GPI-ANCHORED MEMBRANE PROTEIN C1322.10"/>
    <property type="match status" value="1"/>
</dbReference>
<feature type="domain" description="Yeast cell wall synthesis Kre9/Knh1-like N-terminal" evidence="4">
    <location>
        <begin position="26"/>
        <end position="119"/>
    </location>
</feature>
<dbReference type="PANTHER" id="PTHR35185">
    <property type="entry name" value="SERINE/THREONINE-RICH PROTEIN ADG2-RELATED"/>
    <property type="match status" value="1"/>
</dbReference>
<dbReference type="Pfam" id="PF10342">
    <property type="entry name" value="Kre9_KNH"/>
    <property type="match status" value="1"/>
</dbReference>
<proteinExistence type="predicted"/>
<reference evidence="5 6" key="1">
    <citation type="submission" date="2024-02" db="EMBL/GenBank/DDBJ databases">
        <title>A draft genome for the cacao thread blight pathogen Marasmius crinis-equi.</title>
        <authorList>
            <person name="Cohen S.P."/>
            <person name="Baruah I.K."/>
            <person name="Amoako-Attah I."/>
            <person name="Bukari Y."/>
            <person name="Meinhardt L.W."/>
            <person name="Bailey B.A."/>
        </authorList>
    </citation>
    <scope>NUCLEOTIDE SEQUENCE [LARGE SCALE GENOMIC DNA]</scope>
    <source>
        <strain evidence="5 6">GH-76</strain>
    </source>
</reference>
<keyword evidence="6" id="KW-1185">Reference proteome</keyword>
<accession>A0ABR3EQU7</accession>
<name>A0ABR3EQU7_9AGAR</name>
<keyword evidence="1 3" id="KW-0732">Signal</keyword>
<dbReference type="InterPro" id="IPR052479">
    <property type="entry name" value="GPI-anchor_Adhesion_Reg"/>
</dbReference>
<comment type="caution">
    <text evidence="5">The sequence shown here is derived from an EMBL/GenBank/DDBJ whole genome shotgun (WGS) entry which is preliminary data.</text>
</comment>
<sequence>MHFSHTVSLAILASTVAVSAYQVTFPGKGDTWSNSGDQDVKWTKVDTDKPGFAIFLTNTNRDELTTNNLLLKANVDGSSGSTSASLPQDSNLCGRTFRLNLCLNDKDPETILAQSQEFIIGGSKCGGVITTTASSSTTATTTRTTTTSQSQTATSAVPGTSTSVATSGTSTGARSGPSVQSNNNIANKAREAGPINLHMIGLCASFALIGAFLV</sequence>
<feature type="region of interest" description="Disordered" evidence="2">
    <location>
        <begin position="134"/>
        <end position="184"/>
    </location>
</feature>
<evidence type="ECO:0000313" key="6">
    <source>
        <dbReference type="Proteomes" id="UP001465976"/>
    </source>
</evidence>
<evidence type="ECO:0000313" key="5">
    <source>
        <dbReference type="EMBL" id="KAL0565202.1"/>
    </source>
</evidence>
<feature type="compositionally biased region" description="Low complexity" evidence="2">
    <location>
        <begin position="134"/>
        <end position="178"/>
    </location>
</feature>
<feature type="signal peptide" evidence="3">
    <location>
        <begin position="1"/>
        <end position="20"/>
    </location>
</feature>
<dbReference type="Proteomes" id="UP001465976">
    <property type="component" value="Unassembled WGS sequence"/>
</dbReference>
<gene>
    <name evidence="5" type="ORF">V5O48_016829</name>
</gene>
<dbReference type="InterPro" id="IPR018466">
    <property type="entry name" value="Kre9/Knh1-like_N"/>
</dbReference>
<evidence type="ECO:0000259" key="4">
    <source>
        <dbReference type="Pfam" id="PF10342"/>
    </source>
</evidence>
<protein>
    <recommendedName>
        <fullName evidence="4">Yeast cell wall synthesis Kre9/Knh1-like N-terminal domain-containing protein</fullName>
    </recommendedName>
</protein>
<feature type="chain" id="PRO_5046734563" description="Yeast cell wall synthesis Kre9/Knh1-like N-terminal domain-containing protein" evidence="3">
    <location>
        <begin position="21"/>
        <end position="214"/>
    </location>
</feature>